<dbReference type="CDD" id="cd09917">
    <property type="entry name" value="F-box_SF"/>
    <property type="match status" value="1"/>
</dbReference>
<dbReference type="SUPFAM" id="SSF52047">
    <property type="entry name" value="RNI-like"/>
    <property type="match status" value="1"/>
</dbReference>
<evidence type="ECO:0000259" key="1">
    <source>
        <dbReference type="Pfam" id="PF00646"/>
    </source>
</evidence>
<dbReference type="Gene3D" id="3.80.10.10">
    <property type="entry name" value="Ribonuclease Inhibitor"/>
    <property type="match status" value="1"/>
</dbReference>
<dbReference type="EMBL" id="ML211354">
    <property type="protein sequence ID" value="TFK83922.1"/>
    <property type="molecule type" value="Genomic_DNA"/>
</dbReference>
<keyword evidence="3" id="KW-1185">Reference proteome</keyword>
<dbReference type="Pfam" id="PF00646">
    <property type="entry name" value="F-box"/>
    <property type="match status" value="1"/>
</dbReference>
<dbReference type="Proteomes" id="UP000308197">
    <property type="component" value="Unassembled WGS sequence"/>
</dbReference>
<accession>A0A5C3P3V7</accession>
<dbReference type="InterPro" id="IPR001810">
    <property type="entry name" value="F-box_dom"/>
</dbReference>
<gene>
    <name evidence="2" type="ORF">K466DRAFT_602440</name>
</gene>
<protein>
    <recommendedName>
        <fullName evidence="1">F-box domain-containing protein</fullName>
    </recommendedName>
</protein>
<evidence type="ECO:0000313" key="2">
    <source>
        <dbReference type="EMBL" id="TFK83922.1"/>
    </source>
</evidence>
<dbReference type="SUPFAM" id="SSF81383">
    <property type="entry name" value="F-box domain"/>
    <property type="match status" value="1"/>
</dbReference>
<dbReference type="InterPro" id="IPR032675">
    <property type="entry name" value="LRR_dom_sf"/>
</dbReference>
<dbReference type="InParanoid" id="A0A5C3P3V7"/>
<proteinExistence type="predicted"/>
<evidence type="ECO:0000313" key="3">
    <source>
        <dbReference type="Proteomes" id="UP000308197"/>
    </source>
</evidence>
<feature type="domain" description="F-box" evidence="1">
    <location>
        <begin position="23"/>
        <end position="53"/>
    </location>
</feature>
<sequence length="494" mass="56011">MSGSRRGVRTRSNVAALTRAIILNLDILQIILSFVPRVDLLSVSCTSRFLREWAIKELLSRPVRIRLPKELESWCRFFLADENRPAHVRDLSIYLEDLESVSQRRAKLLLKFLQRATRLRRLFLGLAEIALNADPEIPSAISRLPALESFAVDPFCRDAQATTNEIIANMTSRLKVLSLYAAIHGGELWGYDIPRMLAPHREHLEELCLDFPDVRVLELHFPNLHTLKIPVNDQQPRPSSMFKSFPNLRHLSLFQDLLSYDHFAAVPEDLYSALRQSRMSEESGRRVWSSLDTLRGLLILLYVVGLTCPVRRLEIEGYSGNAHDAAVDVVKSTCPQKLLLDIRCNNPVRAIVREPSLLGSGSPDRQHVTHLTLRIRFTANPVPVNWEPLSDLAPLLRNSQVEYLRLVVGGSLVREDHLENELLIEGWVRQYLRALDLDALRDALVGATTTLRVLVFTMSIRGQTVWTVDRGGGTAKTTEVDPVDARELILREEA</sequence>
<dbReference type="AlphaFoldDB" id="A0A5C3P3V7"/>
<reference evidence="2 3" key="1">
    <citation type="journal article" date="2019" name="Nat. Ecol. Evol.">
        <title>Megaphylogeny resolves global patterns of mushroom evolution.</title>
        <authorList>
            <person name="Varga T."/>
            <person name="Krizsan K."/>
            <person name="Foldi C."/>
            <person name="Dima B."/>
            <person name="Sanchez-Garcia M."/>
            <person name="Sanchez-Ramirez S."/>
            <person name="Szollosi G.J."/>
            <person name="Szarkandi J.G."/>
            <person name="Papp V."/>
            <person name="Albert L."/>
            <person name="Andreopoulos W."/>
            <person name="Angelini C."/>
            <person name="Antonin V."/>
            <person name="Barry K.W."/>
            <person name="Bougher N.L."/>
            <person name="Buchanan P."/>
            <person name="Buyck B."/>
            <person name="Bense V."/>
            <person name="Catcheside P."/>
            <person name="Chovatia M."/>
            <person name="Cooper J."/>
            <person name="Damon W."/>
            <person name="Desjardin D."/>
            <person name="Finy P."/>
            <person name="Geml J."/>
            <person name="Haridas S."/>
            <person name="Hughes K."/>
            <person name="Justo A."/>
            <person name="Karasinski D."/>
            <person name="Kautmanova I."/>
            <person name="Kiss B."/>
            <person name="Kocsube S."/>
            <person name="Kotiranta H."/>
            <person name="LaButti K.M."/>
            <person name="Lechner B.E."/>
            <person name="Liimatainen K."/>
            <person name="Lipzen A."/>
            <person name="Lukacs Z."/>
            <person name="Mihaltcheva S."/>
            <person name="Morgado L.N."/>
            <person name="Niskanen T."/>
            <person name="Noordeloos M.E."/>
            <person name="Ohm R.A."/>
            <person name="Ortiz-Santana B."/>
            <person name="Ovrebo C."/>
            <person name="Racz N."/>
            <person name="Riley R."/>
            <person name="Savchenko A."/>
            <person name="Shiryaev A."/>
            <person name="Soop K."/>
            <person name="Spirin V."/>
            <person name="Szebenyi C."/>
            <person name="Tomsovsky M."/>
            <person name="Tulloss R.E."/>
            <person name="Uehling J."/>
            <person name="Grigoriev I.V."/>
            <person name="Vagvolgyi C."/>
            <person name="Papp T."/>
            <person name="Martin F.M."/>
            <person name="Miettinen O."/>
            <person name="Hibbett D.S."/>
            <person name="Nagy L.G."/>
        </authorList>
    </citation>
    <scope>NUCLEOTIDE SEQUENCE [LARGE SCALE GENOMIC DNA]</scope>
    <source>
        <strain evidence="2 3">HHB13444</strain>
    </source>
</reference>
<organism evidence="2 3">
    <name type="scientific">Polyporus arcularius HHB13444</name>
    <dbReference type="NCBI Taxonomy" id="1314778"/>
    <lineage>
        <taxon>Eukaryota</taxon>
        <taxon>Fungi</taxon>
        <taxon>Dikarya</taxon>
        <taxon>Basidiomycota</taxon>
        <taxon>Agaricomycotina</taxon>
        <taxon>Agaricomycetes</taxon>
        <taxon>Polyporales</taxon>
        <taxon>Polyporaceae</taxon>
        <taxon>Polyporus</taxon>
    </lineage>
</organism>
<dbReference type="InterPro" id="IPR036047">
    <property type="entry name" value="F-box-like_dom_sf"/>
</dbReference>
<name>A0A5C3P3V7_9APHY</name>